<evidence type="ECO:0000313" key="4">
    <source>
        <dbReference type="Proteomes" id="UP000186905"/>
    </source>
</evidence>
<dbReference type="Proteomes" id="UP000186905">
    <property type="component" value="Unassembled WGS sequence"/>
</dbReference>
<evidence type="ECO:0000256" key="1">
    <source>
        <dbReference type="ARBA" id="ARBA00008668"/>
    </source>
</evidence>
<comment type="similarity">
    <text evidence="1">Belongs to the 'GDSL' lipolytic enzyme family.</text>
</comment>
<dbReference type="RefSeq" id="WP_075766347.1">
    <property type="nucleotide sequence ID" value="NZ_MJIL01000086.1"/>
</dbReference>
<dbReference type="PANTHER" id="PTHR22835:SF659">
    <property type="entry name" value="GDSL LIPASE_ACYLHYDROLASE, PUTATIVE (AFU_ORTHOLOGUE AFUA_2G00510)-RELATED"/>
    <property type="match status" value="1"/>
</dbReference>
<reference evidence="3 4" key="1">
    <citation type="submission" date="2016-09" db="EMBL/GenBank/DDBJ databases">
        <title>Photobacterium proteolyticum sp. nov. a protease producing bacterium isolated from ocean sediments of Laizhou Bay.</title>
        <authorList>
            <person name="Li Y."/>
        </authorList>
    </citation>
    <scope>NUCLEOTIDE SEQUENCE [LARGE SCALE GENOMIC DNA]</scope>
    <source>
        <strain evidence="3 4">13-12</strain>
    </source>
</reference>
<organism evidence="3 4">
    <name type="scientific">Photobacterium proteolyticum</name>
    <dbReference type="NCBI Taxonomy" id="1903952"/>
    <lineage>
        <taxon>Bacteria</taxon>
        <taxon>Pseudomonadati</taxon>
        <taxon>Pseudomonadota</taxon>
        <taxon>Gammaproteobacteria</taxon>
        <taxon>Vibrionales</taxon>
        <taxon>Vibrionaceae</taxon>
        <taxon>Photobacterium</taxon>
    </lineage>
</organism>
<feature type="chain" id="PRO_5012751186" description="GDSL family lipase" evidence="2">
    <location>
        <begin position="20"/>
        <end position="347"/>
    </location>
</feature>
<dbReference type="OrthoDB" id="5292073at2"/>
<keyword evidence="2" id="KW-0732">Signal</keyword>
<dbReference type="InterPro" id="IPR001087">
    <property type="entry name" value="GDSL"/>
</dbReference>
<dbReference type="SUPFAM" id="SSF52266">
    <property type="entry name" value="SGNH hydrolase"/>
    <property type="match status" value="1"/>
</dbReference>
<accession>A0A1Q9GGK5</accession>
<evidence type="ECO:0008006" key="5">
    <source>
        <dbReference type="Google" id="ProtNLM"/>
    </source>
</evidence>
<comment type="caution">
    <text evidence="3">The sequence shown here is derived from an EMBL/GenBank/DDBJ whole genome shotgun (WGS) entry which is preliminary data.</text>
</comment>
<dbReference type="GO" id="GO:0016788">
    <property type="term" value="F:hydrolase activity, acting on ester bonds"/>
    <property type="evidence" value="ECO:0007669"/>
    <property type="project" value="InterPro"/>
</dbReference>
<dbReference type="STRING" id="1903952.BIT28_08320"/>
<dbReference type="EMBL" id="MJIL01000086">
    <property type="protein sequence ID" value="OLQ73571.1"/>
    <property type="molecule type" value="Genomic_DNA"/>
</dbReference>
<feature type="signal peptide" evidence="2">
    <location>
        <begin position="1"/>
        <end position="19"/>
    </location>
</feature>
<evidence type="ECO:0000256" key="2">
    <source>
        <dbReference type="SAM" id="SignalP"/>
    </source>
</evidence>
<gene>
    <name evidence="3" type="ORF">BIT28_08320</name>
</gene>
<dbReference type="PANTHER" id="PTHR22835">
    <property type="entry name" value="ZINC FINGER FYVE DOMAIN CONTAINING PROTEIN"/>
    <property type="match status" value="1"/>
</dbReference>
<keyword evidence="4" id="KW-1185">Reference proteome</keyword>
<evidence type="ECO:0000313" key="3">
    <source>
        <dbReference type="EMBL" id="OLQ73571.1"/>
    </source>
</evidence>
<sequence length="347" mass="37178">MNKFTVPALLTLLPLSLHAADFNAISNFGDSLSDMGNKHLITVDMNQATSGNIGIRALEPNVNGRFSNGPVWTEYLATFLDMPAPTRAHGRIESTLVLTGSDGKQVRYQYQDQPLAGTNWATGGAMSGPGRFLDIDAANGFTANSGLDVLSNSGLQIQQRIHNKGQFSGSELVSYMSGTNNLWFTLFGDLGQSGDKAAALALKDIESLIDAGATQILAANIPNFVDAPWFAGQQNKANQFIGQHNQALKAGLEKLASTHPDIKIFHFDAFAAFDKVINEVKQNGQYHDANLAVTITDVTGEAYSYASGKVIAKPNNNLYWDGLHPTTAMHKVIAKDAANLVKAGIAL</sequence>
<proteinExistence type="inferred from homology"/>
<name>A0A1Q9GGK5_9GAMM</name>
<dbReference type="Pfam" id="PF00657">
    <property type="entry name" value="Lipase_GDSL"/>
    <property type="match status" value="1"/>
</dbReference>
<protein>
    <recommendedName>
        <fullName evidence="5">GDSL family lipase</fullName>
    </recommendedName>
</protein>
<dbReference type="Gene3D" id="3.40.50.1110">
    <property type="entry name" value="SGNH hydrolase"/>
    <property type="match status" value="1"/>
</dbReference>
<dbReference type="AlphaFoldDB" id="A0A1Q9GGK5"/>
<dbReference type="InterPro" id="IPR036514">
    <property type="entry name" value="SGNH_hydro_sf"/>
</dbReference>
<dbReference type="CDD" id="cd01846">
    <property type="entry name" value="fatty_acyltransferase_like"/>
    <property type="match status" value="1"/>
</dbReference>